<accession>A0ABR2GYM7</accession>
<evidence type="ECO:0000256" key="2">
    <source>
        <dbReference type="ARBA" id="ARBA00023134"/>
    </source>
</evidence>
<comment type="caution">
    <text evidence="3">The sequence shown here is derived from an EMBL/GenBank/DDBJ whole genome shotgun (WGS) entry which is preliminary data.</text>
</comment>
<proteinExistence type="predicted"/>
<dbReference type="InterPro" id="IPR001806">
    <property type="entry name" value="Small_GTPase"/>
</dbReference>
<dbReference type="Gene3D" id="3.40.50.300">
    <property type="entry name" value="P-loop containing nucleotide triphosphate hydrolases"/>
    <property type="match status" value="1"/>
</dbReference>
<keyword evidence="1" id="KW-0547">Nucleotide-binding</keyword>
<evidence type="ECO:0008006" key="5">
    <source>
        <dbReference type="Google" id="ProtNLM"/>
    </source>
</evidence>
<dbReference type="Proteomes" id="UP001470230">
    <property type="component" value="Unassembled WGS sequence"/>
</dbReference>
<dbReference type="PROSITE" id="PS51419">
    <property type="entry name" value="RAB"/>
    <property type="match status" value="1"/>
</dbReference>
<evidence type="ECO:0000256" key="1">
    <source>
        <dbReference type="ARBA" id="ARBA00022741"/>
    </source>
</evidence>
<sequence length="206" mass="23000">MQMVTSFMKHKIVMIGDSLVGKTSLMHRLTRDVFMPSCQPTVGTGCATWSTTLGKDPTYLQIWDTAGQERYRSLGGIFYQNAEAAIVVFSKTDIESAKNVKSWVEQFRAVMGTSPFIAIVQNKSDIDYSCQISDESSEEIDIEKWAKEKGFFYIETSAKTGKNVQELFIAVTQSVVQKLEVPSKLLFQPTALLAVKNAQKTVNQCC</sequence>
<dbReference type="SMART" id="SM00175">
    <property type="entry name" value="RAB"/>
    <property type="match status" value="1"/>
</dbReference>
<reference evidence="3 4" key="1">
    <citation type="submission" date="2024-04" db="EMBL/GenBank/DDBJ databases">
        <title>Tritrichomonas musculus Genome.</title>
        <authorList>
            <person name="Alves-Ferreira E."/>
            <person name="Grigg M."/>
            <person name="Lorenzi H."/>
            <person name="Galac M."/>
        </authorList>
    </citation>
    <scope>NUCLEOTIDE SEQUENCE [LARGE SCALE GENOMIC DNA]</scope>
    <source>
        <strain evidence="3 4">EAF2021</strain>
    </source>
</reference>
<gene>
    <name evidence="3" type="ORF">M9Y10_032770</name>
</gene>
<evidence type="ECO:0000313" key="3">
    <source>
        <dbReference type="EMBL" id="KAK8838731.1"/>
    </source>
</evidence>
<dbReference type="PANTHER" id="PTHR47977">
    <property type="entry name" value="RAS-RELATED PROTEIN RAB"/>
    <property type="match status" value="1"/>
</dbReference>
<evidence type="ECO:0000313" key="4">
    <source>
        <dbReference type="Proteomes" id="UP001470230"/>
    </source>
</evidence>
<dbReference type="PRINTS" id="PR00449">
    <property type="entry name" value="RASTRNSFRMNG"/>
</dbReference>
<dbReference type="CDD" id="cd00154">
    <property type="entry name" value="Rab"/>
    <property type="match status" value="1"/>
</dbReference>
<dbReference type="SMART" id="SM00173">
    <property type="entry name" value="RAS"/>
    <property type="match status" value="1"/>
</dbReference>
<dbReference type="SMART" id="SM00174">
    <property type="entry name" value="RHO"/>
    <property type="match status" value="1"/>
</dbReference>
<dbReference type="Pfam" id="PF00071">
    <property type="entry name" value="Ras"/>
    <property type="match status" value="1"/>
</dbReference>
<dbReference type="PROSITE" id="PS51421">
    <property type="entry name" value="RAS"/>
    <property type="match status" value="1"/>
</dbReference>
<organism evidence="3 4">
    <name type="scientific">Tritrichomonas musculus</name>
    <dbReference type="NCBI Taxonomy" id="1915356"/>
    <lineage>
        <taxon>Eukaryota</taxon>
        <taxon>Metamonada</taxon>
        <taxon>Parabasalia</taxon>
        <taxon>Tritrichomonadida</taxon>
        <taxon>Tritrichomonadidae</taxon>
        <taxon>Tritrichomonas</taxon>
    </lineage>
</organism>
<dbReference type="NCBIfam" id="TIGR00231">
    <property type="entry name" value="small_GTP"/>
    <property type="match status" value="1"/>
</dbReference>
<keyword evidence="4" id="KW-1185">Reference proteome</keyword>
<keyword evidence="2" id="KW-0342">GTP-binding</keyword>
<protein>
    <recommendedName>
        <fullName evidence="5">Small GTP-binding protein</fullName>
    </recommendedName>
</protein>
<dbReference type="InterPro" id="IPR050227">
    <property type="entry name" value="Rab"/>
</dbReference>
<dbReference type="InterPro" id="IPR027417">
    <property type="entry name" value="P-loop_NTPase"/>
</dbReference>
<name>A0ABR2GYM7_9EUKA</name>
<dbReference type="EMBL" id="JAPFFF010000054">
    <property type="protein sequence ID" value="KAK8838731.1"/>
    <property type="molecule type" value="Genomic_DNA"/>
</dbReference>
<dbReference type="InterPro" id="IPR005225">
    <property type="entry name" value="Small_GTP-bd"/>
</dbReference>
<dbReference type="SUPFAM" id="SSF52540">
    <property type="entry name" value="P-loop containing nucleoside triphosphate hydrolases"/>
    <property type="match status" value="1"/>
</dbReference>